<sequence>MVKTRAKPLEGGPILRAISLGAGIQSTTLALMAAHGLIDPMPDCAIFADTHAEPTEVYQHIEWLSSSNVLPFPVHVVDGGNLREDLIQGLDSPKSRRFASIPYFIRNADGSTGIGVRGCTLRYKIEPLMQAHRKLLGFAKGKNIRPDSVEVWIGISRDEMYRIKEAKARWQTNRFPLIEKRMTRQDCITWLRENDYPIPTRSACAFCPYHSDAEWKRIRRDDPAAWQNAVDLDRAIRERGNLGLHGTPYLHRSLKPLSEAELDGGMNDLFDNDCDGLCGV</sequence>
<dbReference type="InterPro" id="IPR014729">
    <property type="entry name" value="Rossmann-like_a/b/a_fold"/>
</dbReference>
<gene>
    <name evidence="1" type="ORF">HK17_09680</name>
</gene>
<evidence type="ECO:0008006" key="3">
    <source>
        <dbReference type="Google" id="ProtNLM"/>
    </source>
</evidence>
<accession>A0A252AS35</accession>
<comment type="caution">
    <text evidence="1">The sequence shown here is derived from an EMBL/GenBank/DDBJ whole genome shotgun (WGS) entry which is preliminary data.</text>
</comment>
<dbReference type="Proteomes" id="UP000194641">
    <property type="component" value="Unassembled WGS sequence"/>
</dbReference>
<organism evidence="1 2">
    <name type="scientific">Acetobacter indonesiensis</name>
    <dbReference type="NCBI Taxonomy" id="104101"/>
    <lineage>
        <taxon>Bacteria</taxon>
        <taxon>Pseudomonadati</taxon>
        <taxon>Pseudomonadota</taxon>
        <taxon>Alphaproteobacteria</taxon>
        <taxon>Acetobacterales</taxon>
        <taxon>Acetobacteraceae</taxon>
        <taxon>Acetobacter</taxon>
    </lineage>
</organism>
<evidence type="ECO:0000313" key="2">
    <source>
        <dbReference type="Proteomes" id="UP000194641"/>
    </source>
</evidence>
<dbReference type="AlphaFoldDB" id="A0A252AS35"/>
<proteinExistence type="predicted"/>
<name>A0A252AS35_9PROT</name>
<dbReference type="Gene3D" id="3.40.50.620">
    <property type="entry name" value="HUPs"/>
    <property type="match status" value="1"/>
</dbReference>
<dbReference type="RefSeq" id="WP_086659682.1">
    <property type="nucleotide sequence ID" value="NZ_JBJJWX010000003.1"/>
</dbReference>
<reference evidence="2" key="1">
    <citation type="submission" date="2014-06" db="EMBL/GenBank/DDBJ databases">
        <authorList>
            <person name="Winans N.J."/>
            <person name="Newell P.D."/>
            <person name="Douglas A.E."/>
        </authorList>
    </citation>
    <scope>NUCLEOTIDE SEQUENCE [LARGE SCALE GENOMIC DNA]</scope>
</reference>
<evidence type="ECO:0000313" key="1">
    <source>
        <dbReference type="EMBL" id="OUI92850.1"/>
    </source>
</evidence>
<dbReference type="SUPFAM" id="SSF52402">
    <property type="entry name" value="Adenine nucleotide alpha hydrolases-like"/>
    <property type="match status" value="1"/>
</dbReference>
<dbReference type="EMBL" id="JOPA01000027">
    <property type="protein sequence ID" value="OUI92850.1"/>
    <property type="molecule type" value="Genomic_DNA"/>
</dbReference>
<protein>
    <recommendedName>
        <fullName evidence="3">Phosphoadenosine phosphosulphate reductase domain-containing protein</fullName>
    </recommendedName>
</protein>